<feature type="domain" description="Nitrogenase/oxidoreductase component 1" evidence="16">
    <location>
        <begin position="46"/>
        <end position="440"/>
    </location>
</feature>
<dbReference type="Gene3D" id="3.40.50.12380">
    <property type="entry name" value="Nitrogenase MoFe cofactor biosynthesis protein NifE, C-terminal"/>
    <property type="match status" value="1"/>
</dbReference>
<keyword evidence="7" id="KW-0547">Nucleotide-binding</keyword>
<dbReference type="PROSITE" id="PS00090">
    <property type="entry name" value="NITROGENASE_1_2"/>
    <property type="match status" value="1"/>
</dbReference>
<evidence type="ECO:0000256" key="8">
    <source>
        <dbReference type="ARBA" id="ARBA00022840"/>
    </source>
</evidence>
<evidence type="ECO:0000256" key="15">
    <source>
        <dbReference type="RuleBase" id="RU004022"/>
    </source>
</evidence>
<protein>
    <recommendedName>
        <fullName evidence="15">Nitrogenase protein alpha chain</fullName>
        <ecNumber evidence="15">1.18.6.1</ecNumber>
    </recommendedName>
</protein>
<gene>
    <name evidence="17" type="ORF">ANME2D_00766</name>
</gene>
<dbReference type="AlphaFoldDB" id="A0A062VB00"/>
<comment type="cofactor">
    <cofactor evidence="1">
        <name>[8Fe-7S] cluster</name>
        <dbReference type="ChEBI" id="CHEBI:21143"/>
    </cofactor>
</comment>
<keyword evidence="9 15" id="KW-0560">Oxidoreductase</keyword>
<keyword evidence="10 15" id="KW-0408">Iron</keyword>
<evidence type="ECO:0000256" key="7">
    <source>
        <dbReference type="ARBA" id="ARBA00022741"/>
    </source>
</evidence>
<organism evidence="17 18">
    <name type="scientific">Candidatus Methanoperedens nitratireducens</name>
    <dbReference type="NCBI Taxonomy" id="1392998"/>
    <lineage>
        <taxon>Archaea</taxon>
        <taxon>Methanobacteriati</taxon>
        <taxon>Methanobacteriota</taxon>
        <taxon>Stenosarchaea group</taxon>
        <taxon>Methanomicrobia</taxon>
        <taxon>Methanosarcinales</taxon>
        <taxon>ANME-2 cluster</taxon>
        <taxon>Candidatus Methanoperedentaceae</taxon>
        <taxon>Candidatus Methanoperedens</taxon>
    </lineage>
</organism>
<keyword evidence="6 15" id="KW-0479">Metal-binding</keyword>
<dbReference type="CDD" id="cd01967">
    <property type="entry name" value="Nitrogenase_MoFe_alpha_like"/>
    <property type="match status" value="1"/>
</dbReference>
<dbReference type="InterPro" id="IPR010143">
    <property type="entry name" value="Nase_comp1_asu"/>
</dbReference>
<comment type="function">
    <text evidence="3">This molybdenum-iron protein is part of the nitrogenase complex that catalyzes the key enzymatic reactions in nitrogen fixation.</text>
</comment>
<dbReference type="Pfam" id="PF00148">
    <property type="entry name" value="Oxidored_nitro"/>
    <property type="match status" value="1"/>
</dbReference>
<comment type="catalytic activity">
    <reaction evidence="13 15">
        <text>N2 + 8 reduced [2Fe-2S]-[ferredoxin] + 16 ATP + 16 H2O = H2 + 8 oxidized [2Fe-2S]-[ferredoxin] + 2 NH4(+) + 16 ADP + 16 phosphate + 6 H(+)</text>
        <dbReference type="Rhea" id="RHEA:21448"/>
        <dbReference type="Rhea" id="RHEA-COMP:10000"/>
        <dbReference type="Rhea" id="RHEA-COMP:10001"/>
        <dbReference type="ChEBI" id="CHEBI:15377"/>
        <dbReference type="ChEBI" id="CHEBI:15378"/>
        <dbReference type="ChEBI" id="CHEBI:17997"/>
        <dbReference type="ChEBI" id="CHEBI:18276"/>
        <dbReference type="ChEBI" id="CHEBI:28938"/>
        <dbReference type="ChEBI" id="CHEBI:30616"/>
        <dbReference type="ChEBI" id="CHEBI:33737"/>
        <dbReference type="ChEBI" id="CHEBI:33738"/>
        <dbReference type="ChEBI" id="CHEBI:43474"/>
        <dbReference type="ChEBI" id="CHEBI:456216"/>
        <dbReference type="EC" id="1.18.6.1"/>
    </reaction>
</comment>
<keyword evidence="5" id="KW-0500">Molybdenum</keyword>
<evidence type="ECO:0000256" key="10">
    <source>
        <dbReference type="ARBA" id="ARBA00023004"/>
    </source>
</evidence>
<evidence type="ECO:0000256" key="1">
    <source>
        <dbReference type="ARBA" id="ARBA00001919"/>
    </source>
</evidence>
<comment type="caution">
    <text evidence="17">The sequence shown here is derived from an EMBL/GenBank/DDBJ whole genome shotgun (WGS) entry which is preliminary data.</text>
</comment>
<evidence type="ECO:0000256" key="14">
    <source>
        <dbReference type="RuleBase" id="RU004021"/>
    </source>
</evidence>
<dbReference type="GO" id="GO:0051536">
    <property type="term" value="F:iron-sulfur cluster binding"/>
    <property type="evidence" value="ECO:0007669"/>
    <property type="project" value="UniProtKB-KW"/>
</dbReference>
<keyword evidence="11" id="KW-0411">Iron-sulfur</keyword>
<evidence type="ECO:0000256" key="9">
    <source>
        <dbReference type="ARBA" id="ARBA00023002"/>
    </source>
</evidence>
<evidence type="ECO:0000256" key="6">
    <source>
        <dbReference type="ARBA" id="ARBA00022723"/>
    </source>
</evidence>
<evidence type="ECO:0000259" key="16">
    <source>
        <dbReference type="Pfam" id="PF00148"/>
    </source>
</evidence>
<reference evidence="17 18" key="1">
    <citation type="journal article" date="2013" name="Nature">
        <title>Anaerobic oxidation of methane coupled to nitrate reduction in a novel archaeal lineage.</title>
        <authorList>
            <person name="Haroon M.F."/>
            <person name="Hu S."/>
            <person name="Shi Y."/>
            <person name="Imelfort M."/>
            <person name="Keller J."/>
            <person name="Hugenholtz P."/>
            <person name="Yuan Z."/>
            <person name="Tyson G.W."/>
        </authorList>
    </citation>
    <scope>NUCLEOTIDE SEQUENCE [LARGE SCALE GENOMIC DNA]</scope>
    <source>
        <strain evidence="17 18">ANME-2d</strain>
    </source>
</reference>
<comment type="subunit">
    <text evidence="4">Tetramer of two alpha and two beta chains. Forms complex with the iron protein (nitrogenase component 2).</text>
</comment>
<keyword evidence="12 14" id="KW-0535">Nitrogen fixation</keyword>
<dbReference type="GO" id="GO:0005524">
    <property type="term" value="F:ATP binding"/>
    <property type="evidence" value="ECO:0007669"/>
    <property type="project" value="UniProtKB-KW"/>
</dbReference>
<comment type="cofactor">
    <cofactor evidence="2">
        <name>[7Fe-Mo-9S-C-homocitryl] cluster</name>
        <dbReference type="ChEBI" id="CHEBI:30409"/>
    </cofactor>
</comment>
<dbReference type="PANTHER" id="PTHR43457">
    <property type="entry name" value="NITROGENASE MOLYBDENUM-IRON PROTEIN ALPHA CHAIN"/>
    <property type="match status" value="1"/>
</dbReference>
<dbReference type="OrthoDB" id="61861at2157"/>
<comment type="similarity">
    <text evidence="14">Belongs to the NifD/NifK/NifE/NifN family.</text>
</comment>
<dbReference type="GO" id="GO:0046872">
    <property type="term" value="F:metal ion binding"/>
    <property type="evidence" value="ECO:0007669"/>
    <property type="project" value="UniProtKB-KW"/>
</dbReference>
<dbReference type="InterPro" id="IPR000510">
    <property type="entry name" value="Nase/OxRdtase_comp1"/>
</dbReference>
<sequence>MSTILPVCDIPIPQREPHIVCHDPGSPILPMCNIQTVPGDMTERGCTFAGCRGVVGGPVKDVIQLVHGPIGCAYYTWGTRRNLSDTKLHRKYCFSTDLTEEDVIYGGAKKLLKSIIESYERFPEAKAVFVYSTCVVGLIGDDTEGICRQAQGKIGIPVVPFHCEGFRGVSQSLGHHIANRTLFEKVVGTEEPDATTPYDMCIIGEFNIDGDAWIIRPLFERMGVRVLSVFTGNASYADLPPMHRAKLNIVQCQRSSTYIAKMIQDKYSIPYINVSLFGMAQTAEALRDVGRFFHLEDNAEKVITEELAKYQPRIDYYRKRLEGKKCFIYQGAPRAWHWIEPMRELGIETILTATTFGHKDDYEKIMSRVNPGHICIDNPNALEIEEYLVKLRPDFFIAGLKEKYLTYKLGIPFINGHSYEEGPYAGFEGFVNFARDIDIAVNSPVWRFVNGWMPAGVDVNAKNSDN</sequence>
<dbReference type="PROSITE" id="PS00699">
    <property type="entry name" value="NITROGENASE_1_1"/>
    <property type="match status" value="1"/>
</dbReference>
<evidence type="ECO:0000256" key="5">
    <source>
        <dbReference type="ARBA" id="ARBA00022505"/>
    </source>
</evidence>
<dbReference type="Proteomes" id="UP000027153">
    <property type="component" value="Unassembled WGS sequence"/>
</dbReference>
<evidence type="ECO:0000256" key="3">
    <source>
        <dbReference type="ARBA" id="ARBA00002621"/>
    </source>
</evidence>
<dbReference type="PANTHER" id="PTHR43457:SF1">
    <property type="entry name" value="NITROGENASE MOLYBDENUM-IRON PROTEIN ALPHA CHAIN"/>
    <property type="match status" value="1"/>
</dbReference>
<dbReference type="Gene3D" id="3.40.50.1980">
    <property type="entry name" value="Nitrogenase molybdenum iron protein domain"/>
    <property type="match status" value="1"/>
</dbReference>
<evidence type="ECO:0000256" key="2">
    <source>
        <dbReference type="ARBA" id="ARBA00001969"/>
    </source>
</evidence>
<evidence type="ECO:0000256" key="11">
    <source>
        <dbReference type="ARBA" id="ARBA00023014"/>
    </source>
</evidence>
<dbReference type="RefSeq" id="WP_048089170.1">
    <property type="nucleotide sequence ID" value="NZ_JMIY01000001.1"/>
</dbReference>
<evidence type="ECO:0000256" key="12">
    <source>
        <dbReference type="ARBA" id="ARBA00023231"/>
    </source>
</evidence>
<accession>A0A062VB00</accession>
<evidence type="ECO:0000313" key="17">
    <source>
        <dbReference type="EMBL" id="KCZ73693.1"/>
    </source>
</evidence>
<evidence type="ECO:0000313" key="18">
    <source>
        <dbReference type="Proteomes" id="UP000027153"/>
    </source>
</evidence>
<dbReference type="InterPro" id="IPR005974">
    <property type="entry name" value="Nase_asu"/>
</dbReference>
<name>A0A062VB00_9EURY</name>
<dbReference type="EC" id="1.18.6.1" evidence="15"/>
<dbReference type="GO" id="GO:0016163">
    <property type="term" value="F:nitrogenase activity"/>
    <property type="evidence" value="ECO:0007669"/>
    <property type="project" value="UniProtKB-EC"/>
</dbReference>
<dbReference type="PATRIC" id="fig|1392998.3.peg.376"/>
<evidence type="ECO:0000256" key="13">
    <source>
        <dbReference type="ARBA" id="ARBA00047967"/>
    </source>
</evidence>
<keyword evidence="18" id="KW-1185">Reference proteome</keyword>
<dbReference type="NCBIfam" id="TIGR01284">
    <property type="entry name" value="alt_nitrog_alph"/>
    <property type="match status" value="1"/>
</dbReference>
<dbReference type="SUPFAM" id="SSF53807">
    <property type="entry name" value="Helical backbone' metal receptor"/>
    <property type="match status" value="1"/>
</dbReference>
<dbReference type="InterPro" id="IPR000318">
    <property type="entry name" value="Nase_comp1_CS"/>
</dbReference>
<evidence type="ECO:0000256" key="4">
    <source>
        <dbReference type="ARBA" id="ARBA00011462"/>
    </source>
</evidence>
<dbReference type="EMBL" id="JMIY01000001">
    <property type="protein sequence ID" value="KCZ73693.1"/>
    <property type="molecule type" value="Genomic_DNA"/>
</dbReference>
<dbReference type="NCBIfam" id="TIGR01862">
    <property type="entry name" value="N2-ase-Ialpha"/>
    <property type="match status" value="1"/>
</dbReference>
<proteinExistence type="inferred from homology"/>
<keyword evidence="8" id="KW-0067">ATP-binding</keyword>